<dbReference type="AlphaFoldDB" id="A0A233V9P8"/>
<evidence type="ECO:0000256" key="2">
    <source>
        <dbReference type="SAM" id="MobiDB-lite"/>
    </source>
</evidence>
<feature type="compositionally biased region" description="Basic and acidic residues" evidence="2">
    <location>
        <begin position="238"/>
        <end position="256"/>
    </location>
</feature>
<evidence type="ECO:0000313" key="4">
    <source>
        <dbReference type="EMBL" id="OXZ29130.1"/>
    </source>
</evidence>
<evidence type="ECO:0000259" key="3">
    <source>
        <dbReference type="Pfam" id="PF07261"/>
    </source>
</evidence>
<comment type="similarity">
    <text evidence="1">Belongs to the DnaB/DnaD family.</text>
</comment>
<feature type="compositionally biased region" description="Basic and acidic residues" evidence="2">
    <location>
        <begin position="268"/>
        <end position="283"/>
    </location>
</feature>
<accession>A0A233V9P8</accession>
<dbReference type="InterPro" id="IPR006343">
    <property type="entry name" value="DnaB/C_C"/>
</dbReference>
<dbReference type="SUPFAM" id="SSF158499">
    <property type="entry name" value="DnaD domain-like"/>
    <property type="match status" value="1"/>
</dbReference>
<dbReference type="NCBIfam" id="TIGR01446">
    <property type="entry name" value="DnaD_dom"/>
    <property type="match status" value="1"/>
</dbReference>
<feature type="region of interest" description="Disordered" evidence="2">
    <location>
        <begin position="228"/>
        <end position="283"/>
    </location>
</feature>
<protein>
    <submittedName>
        <fullName evidence="4">DNA replication protein DnaD</fullName>
    </submittedName>
</protein>
<dbReference type="Proteomes" id="UP000215413">
    <property type="component" value="Unassembled WGS sequence"/>
</dbReference>
<evidence type="ECO:0000256" key="1">
    <source>
        <dbReference type="ARBA" id="ARBA00093462"/>
    </source>
</evidence>
<dbReference type="Gene3D" id="1.10.10.630">
    <property type="entry name" value="DnaD domain-like"/>
    <property type="match status" value="1"/>
</dbReference>
<comment type="caution">
    <text evidence="4">The sequence shown here is derived from an EMBL/GenBank/DDBJ whole genome shotgun (WGS) entry which is preliminary data.</text>
</comment>
<dbReference type="RefSeq" id="WP_094205074.1">
    <property type="nucleotide sequence ID" value="NZ_NDYC01000004.1"/>
</dbReference>
<proteinExistence type="inferred from homology"/>
<reference evidence="5" key="1">
    <citation type="submission" date="2017-04" db="EMBL/GenBank/DDBJ databases">
        <title>Finegoldia magna isolated from orthopedic joint implant-associated infections.</title>
        <authorList>
            <person name="Bjorklund S."/>
            <person name="Bruggemann H."/>
            <person name="Jensen A."/>
            <person name="Hellmark B."/>
            <person name="Soderquist B."/>
        </authorList>
    </citation>
    <scope>NUCLEOTIDE SEQUENCE [LARGE SCALE GENOMIC DNA]</scope>
    <source>
        <strain evidence="5">CCUG 54800</strain>
    </source>
</reference>
<name>A0A233V9P8_FINMA</name>
<sequence length="283" mass="32912">MAYGWISIHRKIQDDWLWEEKPFSKGQAWIDLLLMVNHDDNTIIFDGKPMQISRGCCITSMQKLCDRWGWSNTKVKNFLKILEKDEKILLKIAPRKATALTIVNYSKYQDTDISKNTTETSREHQESIRKASGEHINNNVNNVNNVNNNTKGAVASEINLENPQLKELIRLYQNCGFGLITPYSAEMLNDYMKKYSFEWVKEAIEIAEQNGVRTLAYIRGVLNKKKAGVNKPRNNNFKKKETYYRPKQEEKPKESRNINNNALNSFIEKMKREDAKNGETKQV</sequence>
<evidence type="ECO:0000313" key="5">
    <source>
        <dbReference type="Proteomes" id="UP000215413"/>
    </source>
</evidence>
<dbReference type="InterPro" id="IPR034829">
    <property type="entry name" value="DnaD-like_sf"/>
</dbReference>
<organism evidence="4 5">
    <name type="scientific">Finegoldia magna</name>
    <name type="common">Peptostreptococcus magnus</name>
    <dbReference type="NCBI Taxonomy" id="1260"/>
    <lineage>
        <taxon>Bacteria</taxon>
        <taxon>Bacillati</taxon>
        <taxon>Bacillota</taxon>
        <taxon>Tissierellia</taxon>
        <taxon>Tissierellales</taxon>
        <taxon>Peptoniphilaceae</taxon>
        <taxon>Finegoldia</taxon>
    </lineage>
</organism>
<dbReference type="EMBL" id="NDYC01000004">
    <property type="protein sequence ID" value="OXZ29130.1"/>
    <property type="molecule type" value="Genomic_DNA"/>
</dbReference>
<gene>
    <name evidence="4" type="ORF">B9N49_00470</name>
</gene>
<feature type="domain" description="DnaB/C C-terminal" evidence="3">
    <location>
        <begin position="173"/>
        <end position="224"/>
    </location>
</feature>
<dbReference type="Pfam" id="PF07261">
    <property type="entry name" value="DnaB_2"/>
    <property type="match status" value="1"/>
</dbReference>